<dbReference type="Proteomes" id="UP000011205">
    <property type="component" value="Unassembled WGS sequence"/>
</dbReference>
<reference evidence="1 2" key="1">
    <citation type="journal article" date="2013" name="Genome Announc.">
        <title>Draft Genome Sequence of Streptomyces viridochromogenes Strain Tu57, Producer of Avilamycin.</title>
        <authorList>
            <person name="Gruning B.A."/>
            <person name="Erxleben A."/>
            <person name="Hahnlein A."/>
            <person name="Gunther S."/>
        </authorList>
    </citation>
    <scope>NUCLEOTIDE SEQUENCE [LARGE SCALE GENOMIC DNA]</scope>
    <source>
        <strain evidence="1 2">Tue57</strain>
    </source>
</reference>
<accession>L8PNL7</accession>
<comment type="caution">
    <text evidence="1">The sequence shown here is derived from an EMBL/GenBank/DDBJ whole genome shotgun (WGS) entry which is preliminary data.</text>
</comment>
<name>L8PNL7_STRVR</name>
<organism evidence="1 2">
    <name type="scientific">Streptomyces viridochromogenes Tue57</name>
    <dbReference type="NCBI Taxonomy" id="1160705"/>
    <lineage>
        <taxon>Bacteria</taxon>
        <taxon>Bacillati</taxon>
        <taxon>Actinomycetota</taxon>
        <taxon>Actinomycetes</taxon>
        <taxon>Kitasatosporales</taxon>
        <taxon>Streptomycetaceae</taxon>
        <taxon>Streptomyces</taxon>
    </lineage>
</organism>
<evidence type="ECO:0000313" key="2">
    <source>
        <dbReference type="Proteomes" id="UP000011205"/>
    </source>
</evidence>
<proteinExistence type="predicted"/>
<protein>
    <submittedName>
        <fullName evidence="1">Uncharacterized protein</fullName>
    </submittedName>
</protein>
<evidence type="ECO:0000313" key="1">
    <source>
        <dbReference type="EMBL" id="ELS57057.1"/>
    </source>
</evidence>
<sequence length="47" mass="4911">MLRTAAVGQLRSPDMQGYVVLSIGQHPRLARRFTGPTDAGPGTVCGA</sequence>
<dbReference type="PATRIC" id="fig|1160705.3.peg.1903"/>
<dbReference type="EMBL" id="AMLP01000064">
    <property type="protein sequence ID" value="ELS57057.1"/>
    <property type="molecule type" value="Genomic_DNA"/>
</dbReference>
<dbReference type="AlphaFoldDB" id="L8PNL7"/>
<gene>
    <name evidence="1" type="ORF">STVIR_1912</name>
</gene>